<accession>A0A829YQN8</accession>
<organism evidence="2 3">
    <name type="scientific">Steroidobacter agaridevorans</name>
    <dbReference type="NCBI Taxonomy" id="2695856"/>
    <lineage>
        <taxon>Bacteria</taxon>
        <taxon>Pseudomonadati</taxon>
        <taxon>Pseudomonadota</taxon>
        <taxon>Gammaproteobacteria</taxon>
        <taxon>Steroidobacterales</taxon>
        <taxon>Steroidobacteraceae</taxon>
        <taxon>Steroidobacter</taxon>
    </lineage>
</organism>
<evidence type="ECO:0000313" key="2">
    <source>
        <dbReference type="EMBL" id="GFE84776.1"/>
    </source>
</evidence>
<evidence type="ECO:0000313" key="3">
    <source>
        <dbReference type="Proteomes" id="UP000445000"/>
    </source>
</evidence>
<sequence length="110" mass="11929">MSPAGLRELVADTIGREVEDLCDLASKRRFLGAASYLTPRGVVEVVVPTDVWLLIFALATWLLAGALAYSASPRQRWLRVPLPTFPTLVSAVLAAIVGLRAWAEALHFVS</sequence>
<reference evidence="3" key="1">
    <citation type="submission" date="2020-01" db="EMBL/GenBank/DDBJ databases">
        <title>'Steroidobacter agaridevorans' sp. nov., agar-degrading bacteria isolated from rhizosphere soils.</title>
        <authorList>
            <person name="Ikenaga M."/>
            <person name="Kataoka M."/>
            <person name="Murouchi A."/>
            <person name="Katsuragi S."/>
            <person name="Sakai M."/>
        </authorList>
    </citation>
    <scope>NUCLEOTIDE SEQUENCE [LARGE SCALE GENOMIC DNA]</scope>
    <source>
        <strain evidence="3">YU21-B</strain>
    </source>
</reference>
<comment type="caution">
    <text evidence="2">The sequence shown here is derived from an EMBL/GenBank/DDBJ whole genome shotgun (WGS) entry which is preliminary data.</text>
</comment>
<keyword evidence="1" id="KW-1133">Transmembrane helix</keyword>
<proteinExistence type="predicted"/>
<evidence type="ECO:0000256" key="1">
    <source>
        <dbReference type="SAM" id="Phobius"/>
    </source>
</evidence>
<keyword evidence="1" id="KW-0472">Membrane</keyword>
<name>A0A829YQN8_9GAMM</name>
<gene>
    <name evidence="2" type="ORF">GCM10011487_67760</name>
</gene>
<feature type="transmembrane region" description="Helical" evidence="1">
    <location>
        <begin position="82"/>
        <end position="103"/>
    </location>
</feature>
<keyword evidence="1" id="KW-0812">Transmembrane</keyword>
<dbReference type="RefSeq" id="WP_161816357.1">
    <property type="nucleotide sequence ID" value="NZ_BLJN01000010.1"/>
</dbReference>
<protein>
    <submittedName>
        <fullName evidence="2">Uncharacterized protein</fullName>
    </submittedName>
</protein>
<dbReference type="AlphaFoldDB" id="A0A829YQN8"/>
<keyword evidence="3" id="KW-1185">Reference proteome</keyword>
<dbReference type="EMBL" id="BLJN01000010">
    <property type="protein sequence ID" value="GFE84776.1"/>
    <property type="molecule type" value="Genomic_DNA"/>
</dbReference>
<feature type="transmembrane region" description="Helical" evidence="1">
    <location>
        <begin position="51"/>
        <end position="70"/>
    </location>
</feature>
<dbReference type="Proteomes" id="UP000445000">
    <property type="component" value="Unassembled WGS sequence"/>
</dbReference>